<keyword evidence="4" id="KW-1185">Reference proteome</keyword>
<proteinExistence type="predicted"/>
<evidence type="ECO:0000256" key="2">
    <source>
        <dbReference type="SAM" id="SignalP"/>
    </source>
</evidence>
<accession>A0ABT2BFL2</accession>
<evidence type="ECO:0000313" key="3">
    <source>
        <dbReference type="EMBL" id="MCS0607303.1"/>
    </source>
</evidence>
<dbReference type="InterPro" id="IPR012899">
    <property type="entry name" value="LTXXQ"/>
</dbReference>
<feature type="region of interest" description="Disordered" evidence="1">
    <location>
        <begin position="22"/>
        <end position="45"/>
    </location>
</feature>
<reference evidence="3 4" key="1">
    <citation type="submission" date="2022-08" db="EMBL/GenBank/DDBJ databases">
        <title>Reclassification of Massilia species as members of the genera Telluria, Duganella, Pseudoduganella, Mokoshia gen. nov. and Zemynaea gen. nov. using orthogonal and non-orthogonal genome-based approaches.</title>
        <authorList>
            <person name="Bowman J.P."/>
        </authorList>
    </citation>
    <scope>NUCLEOTIDE SEQUENCE [LARGE SCALE GENOMIC DNA]</scope>
    <source>
        <strain evidence="3 4">JCM 31607</strain>
    </source>
</reference>
<sequence>MNMRTLAVFAGGIFAAGLALAQPGQSGQPGPGGQPGPQGGRGWGNHGMMGGYGGYGGGMMGPGMMGGFGWRNIPDLTADQRSKIDAIRRDLRNRQFTLMDQMHDQMHGTPFYRNGQFDEQAARRAYESTEKLRRQMFENALDAHKRMDALLTPAQRQQVARQYGGQQ</sequence>
<evidence type="ECO:0000313" key="4">
    <source>
        <dbReference type="Proteomes" id="UP001205861"/>
    </source>
</evidence>
<dbReference type="EMBL" id="JANUGV010000001">
    <property type="protein sequence ID" value="MCS0607303.1"/>
    <property type="molecule type" value="Genomic_DNA"/>
</dbReference>
<dbReference type="Gene3D" id="1.20.120.1490">
    <property type="match status" value="1"/>
</dbReference>
<evidence type="ECO:0000256" key="1">
    <source>
        <dbReference type="SAM" id="MobiDB-lite"/>
    </source>
</evidence>
<feature type="chain" id="PRO_5045916605" evidence="2">
    <location>
        <begin position="22"/>
        <end position="167"/>
    </location>
</feature>
<organism evidence="3 4">
    <name type="scientific">Massilia solisilvae</name>
    <dbReference type="NCBI Taxonomy" id="1811225"/>
    <lineage>
        <taxon>Bacteria</taxon>
        <taxon>Pseudomonadati</taxon>
        <taxon>Pseudomonadota</taxon>
        <taxon>Betaproteobacteria</taxon>
        <taxon>Burkholderiales</taxon>
        <taxon>Oxalobacteraceae</taxon>
        <taxon>Telluria group</taxon>
        <taxon>Massilia</taxon>
    </lineage>
</organism>
<gene>
    <name evidence="3" type="ORF">NX773_03860</name>
</gene>
<protein>
    <submittedName>
        <fullName evidence="3">Spy/CpxP family protein refolding chaperone</fullName>
    </submittedName>
</protein>
<dbReference type="Proteomes" id="UP001205861">
    <property type="component" value="Unassembled WGS sequence"/>
</dbReference>
<dbReference type="Pfam" id="PF07813">
    <property type="entry name" value="LTXXQ"/>
    <property type="match status" value="1"/>
</dbReference>
<dbReference type="RefSeq" id="WP_258855046.1">
    <property type="nucleotide sequence ID" value="NZ_JANUGV010000001.1"/>
</dbReference>
<feature type="signal peptide" evidence="2">
    <location>
        <begin position="1"/>
        <end position="21"/>
    </location>
</feature>
<feature type="compositionally biased region" description="Gly residues" evidence="1">
    <location>
        <begin position="27"/>
        <end position="45"/>
    </location>
</feature>
<comment type="caution">
    <text evidence="3">The sequence shown here is derived from an EMBL/GenBank/DDBJ whole genome shotgun (WGS) entry which is preliminary data.</text>
</comment>
<keyword evidence="2" id="KW-0732">Signal</keyword>
<name>A0ABT2BFL2_9BURK</name>